<evidence type="ECO:0000313" key="2">
    <source>
        <dbReference type="Proteomes" id="UP000217790"/>
    </source>
</evidence>
<organism evidence="1 2">
    <name type="scientific">Armillaria gallica</name>
    <name type="common">Bulbous honey fungus</name>
    <name type="synonym">Armillaria bulbosa</name>
    <dbReference type="NCBI Taxonomy" id="47427"/>
    <lineage>
        <taxon>Eukaryota</taxon>
        <taxon>Fungi</taxon>
        <taxon>Dikarya</taxon>
        <taxon>Basidiomycota</taxon>
        <taxon>Agaricomycotina</taxon>
        <taxon>Agaricomycetes</taxon>
        <taxon>Agaricomycetidae</taxon>
        <taxon>Agaricales</taxon>
        <taxon>Marasmiineae</taxon>
        <taxon>Physalacriaceae</taxon>
        <taxon>Armillaria</taxon>
    </lineage>
</organism>
<sequence length="138" mass="14996">MRGQKILTTYAESSNTRTSAPDTIVVVPTGLRWSCWHRSPNLDRGWNLDTQPILGRRRGALVYLSSTAPKDSSTSTATASSTARRITHQGVTRGVTIWLTHCTAQFPELCTAVQCNSLSCVHVGSPVVTGIYVQLVPL</sequence>
<name>A0A2H3EUK8_ARMGA</name>
<gene>
    <name evidence="1" type="ORF">ARMGADRAFT_41809</name>
</gene>
<dbReference type="EMBL" id="KZ293644">
    <property type="protein sequence ID" value="PBL04058.1"/>
    <property type="molecule type" value="Genomic_DNA"/>
</dbReference>
<reference evidence="2" key="1">
    <citation type="journal article" date="2017" name="Nat. Ecol. Evol.">
        <title>Genome expansion and lineage-specific genetic innovations in the forest pathogenic fungi Armillaria.</title>
        <authorList>
            <person name="Sipos G."/>
            <person name="Prasanna A.N."/>
            <person name="Walter M.C."/>
            <person name="O'Connor E."/>
            <person name="Balint B."/>
            <person name="Krizsan K."/>
            <person name="Kiss B."/>
            <person name="Hess J."/>
            <person name="Varga T."/>
            <person name="Slot J."/>
            <person name="Riley R."/>
            <person name="Boka B."/>
            <person name="Rigling D."/>
            <person name="Barry K."/>
            <person name="Lee J."/>
            <person name="Mihaltcheva S."/>
            <person name="LaButti K."/>
            <person name="Lipzen A."/>
            <person name="Waldron R."/>
            <person name="Moloney N.M."/>
            <person name="Sperisen C."/>
            <person name="Kredics L."/>
            <person name="Vagvoelgyi C."/>
            <person name="Patrignani A."/>
            <person name="Fitzpatrick D."/>
            <person name="Nagy I."/>
            <person name="Doyle S."/>
            <person name="Anderson J.B."/>
            <person name="Grigoriev I.V."/>
            <person name="Gueldener U."/>
            <person name="Muensterkoetter M."/>
            <person name="Nagy L.G."/>
        </authorList>
    </citation>
    <scope>NUCLEOTIDE SEQUENCE [LARGE SCALE GENOMIC DNA]</scope>
    <source>
        <strain evidence="2">Ar21-2</strain>
    </source>
</reference>
<evidence type="ECO:0000313" key="1">
    <source>
        <dbReference type="EMBL" id="PBL04058.1"/>
    </source>
</evidence>
<protein>
    <submittedName>
        <fullName evidence="1">Uncharacterized protein</fullName>
    </submittedName>
</protein>
<dbReference type="Proteomes" id="UP000217790">
    <property type="component" value="Unassembled WGS sequence"/>
</dbReference>
<proteinExistence type="predicted"/>
<accession>A0A2H3EUK8</accession>
<dbReference type="InParanoid" id="A0A2H3EUK8"/>
<keyword evidence="2" id="KW-1185">Reference proteome</keyword>
<dbReference type="AlphaFoldDB" id="A0A2H3EUK8"/>